<feature type="transmembrane region" description="Helical" evidence="1">
    <location>
        <begin position="34"/>
        <end position="52"/>
    </location>
</feature>
<dbReference type="AlphaFoldDB" id="B3R603"/>
<sequence>MNTKSAPTADNKEEGIVVTFEDVAEFLQRHAKKILTLSVVGLFIGIALTYVLPRQWEATGVLQIGQVANEGATAPAPPTLVEPTARALERLRIPQFSDAVLKRLGLAVGTEEGADATLLRASLRSTMLAGSDLIQFSVRGFSPDRARRTAQAISDELTRIHGGLMRPSVDRLNADLQEVTQGVAREDKRREMLNGLVRNREHVNVAGKFSENVLLSEMVNENEKALRFLRLRKNTLHELLSQERTYNTHLLGPVEVSRRHVFPRKSLFGAAGLAIGLLVSVLLGIAIDAKRRLG</sequence>
<dbReference type="KEGG" id="cti:RALTA_A2385"/>
<dbReference type="PANTHER" id="PTHR32309:SF31">
    <property type="entry name" value="CAPSULAR EXOPOLYSACCHARIDE FAMILY"/>
    <property type="match status" value="1"/>
</dbReference>
<evidence type="ECO:0000256" key="1">
    <source>
        <dbReference type="SAM" id="Phobius"/>
    </source>
</evidence>
<organism evidence="2 3">
    <name type="scientific">Cupriavidus taiwanensis (strain DSM 17343 / BCRC 17206 / CCUG 44338 / CIP 107171 / LMG 19424 / R1)</name>
    <name type="common">Ralstonia taiwanensis (strain LMG 19424)</name>
    <dbReference type="NCBI Taxonomy" id="977880"/>
    <lineage>
        <taxon>Bacteria</taxon>
        <taxon>Pseudomonadati</taxon>
        <taxon>Pseudomonadota</taxon>
        <taxon>Betaproteobacteria</taxon>
        <taxon>Burkholderiales</taxon>
        <taxon>Burkholderiaceae</taxon>
        <taxon>Cupriavidus</taxon>
    </lineage>
</organism>
<dbReference type="HOGENOM" id="CLU_082360_0_0_4"/>
<feature type="transmembrane region" description="Helical" evidence="1">
    <location>
        <begin position="267"/>
        <end position="287"/>
    </location>
</feature>
<keyword evidence="1" id="KW-1133">Transmembrane helix</keyword>
<keyword evidence="1" id="KW-0472">Membrane</keyword>
<name>B3R603_CUPTR</name>
<accession>B3R603</accession>
<keyword evidence="1" id="KW-0812">Transmembrane</keyword>
<protein>
    <recommendedName>
        <fullName evidence="4">Polysaccharide chain length determinant N-terminal domain-containing protein</fullName>
    </recommendedName>
</protein>
<evidence type="ECO:0008006" key="4">
    <source>
        <dbReference type="Google" id="ProtNLM"/>
    </source>
</evidence>
<reference evidence="2 3" key="1">
    <citation type="journal article" date="2008" name="Genome Res.">
        <title>Genome sequence of the beta-rhizobium Cupriavidus taiwanensis and comparative genomics of rhizobia.</title>
        <authorList>
            <person name="Amadou C."/>
            <person name="Pascal G."/>
            <person name="Mangenot S."/>
            <person name="Glew M."/>
            <person name="Bontemps C."/>
            <person name="Capela D."/>
            <person name="Carrere S."/>
            <person name="Cruveiller S."/>
            <person name="Dossat C."/>
            <person name="Lajus A."/>
            <person name="Marchetti M."/>
            <person name="Poinsot V."/>
            <person name="Rouy Z."/>
            <person name="Servin B."/>
            <person name="Saad M."/>
            <person name="Schenowitz C."/>
            <person name="Barbe V."/>
            <person name="Batut J."/>
            <person name="Medigue C."/>
            <person name="Masson-Boivin C."/>
        </authorList>
    </citation>
    <scope>NUCLEOTIDE SEQUENCE [LARGE SCALE GENOMIC DNA]</scope>
    <source>
        <strain evidence="3">DSM 17343 / BCRC 17206 / CCUG 44338 / CIP 107171 / LMG 19424 / R1</strain>
    </source>
</reference>
<evidence type="ECO:0000313" key="3">
    <source>
        <dbReference type="Proteomes" id="UP000001692"/>
    </source>
</evidence>
<dbReference type="EMBL" id="CU633749">
    <property type="protein sequence ID" value="CAQ70319.1"/>
    <property type="molecule type" value="Genomic_DNA"/>
</dbReference>
<dbReference type="Proteomes" id="UP000001692">
    <property type="component" value="Chromosome 1"/>
</dbReference>
<dbReference type="RefSeq" id="WP_012353619.1">
    <property type="nucleotide sequence ID" value="NC_010528.1"/>
</dbReference>
<dbReference type="GeneID" id="45498255"/>
<dbReference type="InterPro" id="IPR050445">
    <property type="entry name" value="Bact_polysacc_biosynth/exp"/>
</dbReference>
<dbReference type="eggNOG" id="COG3206">
    <property type="taxonomic scope" value="Bacteria"/>
</dbReference>
<dbReference type="PANTHER" id="PTHR32309">
    <property type="entry name" value="TYROSINE-PROTEIN KINASE"/>
    <property type="match status" value="1"/>
</dbReference>
<gene>
    <name evidence="2" type="ordered locus">RALTA_A2385</name>
</gene>
<evidence type="ECO:0000313" key="2">
    <source>
        <dbReference type="EMBL" id="CAQ70319.1"/>
    </source>
</evidence>
<proteinExistence type="predicted"/>
<keyword evidence="3" id="KW-1185">Reference proteome</keyword>